<proteinExistence type="predicted"/>
<dbReference type="AlphaFoldDB" id="A0A8S3YT54"/>
<gene>
    <name evidence="1" type="ORF">CUNI_LOCUS5651</name>
</gene>
<evidence type="ECO:0000313" key="1">
    <source>
        <dbReference type="EMBL" id="CAG5120093.1"/>
    </source>
</evidence>
<dbReference type="EMBL" id="CAJHNH020000831">
    <property type="protein sequence ID" value="CAG5120093.1"/>
    <property type="molecule type" value="Genomic_DNA"/>
</dbReference>
<keyword evidence="2" id="KW-1185">Reference proteome</keyword>
<dbReference type="Pfam" id="PF03137">
    <property type="entry name" value="OATP"/>
    <property type="match status" value="1"/>
</dbReference>
<sequence>MVDPRDRGFATSVFGFCFTLMAIPSPNLFGKIIDSTCVIWNGNTCSLYDRDKI</sequence>
<dbReference type="InterPro" id="IPR004156">
    <property type="entry name" value="OATP"/>
</dbReference>
<feature type="non-terminal residue" evidence="1">
    <location>
        <position position="1"/>
    </location>
</feature>
<reference evidence="1" key="1">
    <citation type="submission" date="2021-04" db="EMBL/GenBank/DDBJ databases">
        <authorList>
            <consortium name="Molecular Ecology Group"/>
        </authorList>
    </citation>
    <scope>NUCLEOTIDE SEQUENCE</scope>
</reference>
<dbReference type="GO" id="GO:0055085">
    <property type="term" value="P:transmembrane transport"/>
    <property type="evidence" value="ECO:0007669"/>
    <property type="project" value="InterPro"/>
</dbReference>
<name>A0A8S3YT54_9EUPU</name>
<comment type="caution">
    <text evidence="1">The sequence shown here is derived from an EMBL/GenBank/DDBJ whole genome shotgun (WGS) entry which is preliminary data.</text>
</comment>
<dbReference type="OrthoDB" id="5062115at2759"/>
<dbReference type="GO" id="GO:0016020">
    <property type="term" value="C:membrane"/>
    <property type="evidence" value="ECO:0007669"/>
    <property type="project" value="InterPro"/>
</dbReference>
<feature type="non-terminal residue" evidence="1">
    <location>
        <position position="53"/>
    </location>
</feature>
<evidence type="ECO:0000313" key="2">
    <source>
        <dbReference type="Proteomes" id="UP000678393"/>
    </source>
</evidence>
<protein>
    <submittedName>
        <fullName evidence="1">Uncharacterized protein</fullName>
    </submittedName>
</protein>
<accession>A0A8S3YT54</accession>
<organism evidence="1 2">
    <name type="scientific">Candidula unifasciata</name>
    <dbReference type="NCBI Taxonomy" id="100452"/>
    <lineage>
        <taxon>Eukaryota</taxon>
        <taxon>Metazoa</taxon>
        <taxon>Spiralia</taxon>
        <taxon>Lophotrochozoa</taxon>
        <taxon>Mollusca</taxon>
        <taxon>Gastropoda</taxon>
        <taxon>Heterobranchia</taxon>
        <taxon>Euthyneura</taxon>
        <taxon>Panpulmonata</taxon>
        <taxon>Eupulmonata</taxon>
        <taxon>Stylommatophora</taxon>
        <taxon>Helicina</taxon>
        <taxon>Helicoidea</taxon>
        <taxon>Geomitridae</taxon>
        <taxon>Candidula</taxon>
    </lineage>
</organism>
<dbReference type="Proteomes" id="UP000678393">
    <property type="component" value="Unassembled WGS sequence"/>
</dbReference>